<sequence length="44" mass="4817">MSRSCGVNSIDSTPQECHLPIDKGKGSLLEYLVRAIQSTNLTPR</sequence>
<comment type="caution">
    <text evidence="1">The sequence shown here is derived from an EMBL/GenBank/DDBJ whole genome shotgun (WGS) entry which is preliminary data.</text>
</comment>
<keyword evidence="2" id="KW-1185">Reference proteome</keyword>
<accession>A0ABR2WLF7</accession>
<evidence type="ECO:0000313" key="1">
    <source>
        <dbReference type="EMBL" id="KAK9762314.1"/>
    </source>
</evidence>
<protein>
    <submittedName>
        <fullName evidence="1">Uncharacterized protein</fullName>
    </submittedName>
</protein>
<evidence type="ECO:0000313" key="2">
    <source>
        <dbReference type="Proteomes" id="UP001479436"/>
    </source>
</evidence>
<proteinExistence type="predicted"/>
<dbReference type="Proteomes" id="UP001479436">
    <property type="component" value="Unassembled WGS sequence"/>
</dbReference>
<dbReference type="EMBL" id="JASJQH010001007">
    <property type="protein sequence ID" value="KAK9762314.1"/>
    <property type="molecule type" value="Genomic_DNA"/>
</dbReference>
<name>A0ABR2WLF7_9FUNG</name>
<gene>
    <name evidence="1" type="ORF">K7432_012074</name>
</gene>
<reference evidence="1 2" key="1">
    <citation type="submission" date="2023-04" db="EMBL/GenBank/DDBJ databases">
        <title>Genome of Basidiobolus ranarum AG-B5.</title>
        <authorList>
            <person name="Stajich J.E."/>
            <person name="Carter-House D."/>
            <person name="Gryganskyi A."/>
        </authorList>
    </citation>
    <scope>NUCLEOTIDE SEQUENCE [LARGE SCALE GENOMIC DNA]</scope>
    <source>
        <strain evidence="1 2">AG-B5</strain>
    </source>
</reference>
<organism evidence="1 2">
    <name type="scientific">Basidiobolus ranarum</name>
    <dbReference type="NCBI Taxonomy" id="34480"/>
    <lineage>
        <taxon>Eukaryota</taxon>
        <taxon>Fungi</taxon>
        <taxon>Fungi incertae sedis</taxon>
        <taxon>Zoopagomycota</taxon>
        <taxon>Entomophthoromycotina</taxon>
        <taxon>Basidiobolomycetes</taxon>
        <taxon>Basidiobolales</taxon>
        <taxon>Basidiobolaceae</taxon>
        <taxon>Basidiobolus</taxon>
    </lineage>
</organism>